<keyword evidence="2" id="KW-0238">DNA-binding</keyword>
<sequence>MTDVERARRERIRLEAVERFEGGEKSREIAAVLRVSERSVERWHQAWPECGKTGVACKGSPGRPRLSDVQIVRLERELERGPLVHGWADQRWTLARVKTLIGRLVLAAAGPAVHRAGRRGGRGMEEGDLAAGKSCAVEHGAWIVFEDEAGQSMTPPRARSWGRIGQTPVVRGRGSGRVSMAGMTCFKLGERSRLIYAIREYRGHKDEPKCFGWRDFRDLVVRARAQLGGPIVLVWDNARIHLTAAKREFIHANAGWLTMFQLPAYAPDLNPTEGIWSLVKRDIGNLTAADLGQVTRVVKHRLKKIHY</sequence>
<evidence type="ECO:0000313" key="2">
    <source>
        <dbReference type="EMBL" id="CAG6397134.1"/>
    </source>
</evidence>
<dbReference type="GO" id="GO:0003677">
    <property type="term" value="F:DNA binding"/>
    <property type="evidence" value="ECO:0007669"/>
    <property type="project" value="UniProtKB-KW"/>
</dbReference>
<dbReference type="Pfam" id="PF13384">
    <property type="entry name" value="HTH_23"/>
    <property type="match status" value="1"/>
</dbReference>
<dbReference type="Proteomes" id="UP001152519">
    <property type="component" value="Unassembled WGS sequence"/>
</dbReference>
<keyword evidence="2" id="KW-0371">Homeobox</keyword>
<accession>A0A9W4GU29</accession>
<dbReference type="Gene3D" id="3.30.420.10">
    <property type="entry name" value="Ribonuclease H-like superfamily/Ribonuclease H"/>
    <property type="match status" value="1"/>
</dbReference>
<evidence type="ECO:0000259" key="1">
    <source>
        <dbReference type="Pfam" id="PF13358"/>
    </source>
</evidence>
<dbReference type="InterPro" id="IPR038717">
    <property type="entry name" value="Tc1-like_DDE_dom"/>
</dbReference>
<reference evidence="2" key="1">
    <citation type="submission" date="2021-05" db="EMBL/GenBank/DDBJ databases">
        <authorList>
            <person name="Arsene-Ploetze F."/>
        </authorList>
    </citation>
    <scope>NUCLEOTIDE SEQUENCE</scope>
    <source>
        <strain evidence="2">DSM 42138</strain>
    </source>
</reference>
<dbReference type="InterPro" id="IPR036397">
    <property type="entry name" value="RNaseH_sf"/>
</dbReference>
<dbReference type="EMBL" id="CAJSLV010000081">
    <property type="protein sequence ID" value="CAG6397134.1"/>
    <property type="molecule type" value="Genomic_DNA"/>
</dbReference>
<name>A0A9W4GU29_9ACTN</name>
<evidence type="ECO:0000313" key="3">
    <source>
        <dbReference type="Proteomes" id="UP001152519"/>
    </source>
</evidence>
<dbReference type="SUPFAM" id="SSF46689">
    <property type="entry name" value="Homeodomain-like"/>
    <property type="match status" value="1"/>
</dbReference>
<organism evidence="2 3">
    <name type="scientific">Actinacidiphila cocklensis</name>
    <dbReference type="NCBI Taxonomy" id="887465"/>
    <lineage>
        <taxon>Bacteria</taxon>
        <taxon>Bacillati</taxon>
        <taxon>Actinomycetota</taxon>
        <taxon>Actinomycetes</taxon>
        <taxon>Kitasatosporales</taxon>
        <taxon>Streptomycetaceae</taxon>
        <taxon>Actinacidiphila</taxon>
    </lineage>
</organism>
<dbReference type="Pfam" id="PF13358">
    <property type="entry name" value="DDE_3"/>
    <property type="match status" value="1"/>
</dbReference>
<gene>
    <name evidence="2" type="ORF">SCOCK_50183</name>
</gene>
<dbReference type="InterPro" id="IPR009057">
    <property type="entry name" value="Homeodomain-like_sf"/>
</dbReference>
<comment type="caution">
    <text evidence="2">The sequence shown here is derived from an EMBL/GenBank/DDBJ whole genome shotgun (WGS) entry which is preliminary data.</text>
</comment>
<protein>
    <submittedName>
        <fullName evidence="2">Homeodomain-like domain-containing protein</fullName>
    </submittedName>
</protein>
<dbReference type="AlphaFoldDB" id="A0A9W4GU29"/>
<keyword evidence="3" id="KW-1185">Reference proteome</keyword>
<feature type="domain" description="Tc1-like transposase DDE" evidence="1">
    <location>
        <begin position="143"/>
        <end position="286"/>
    </location>
</feature>
<proteinExistence type="predicted"/>